<feature type="compositionally biased region" description="Polar residues" evidence="1">
    <location>
        <begin position="501"/>
        <end position="516"/>
    </location>
</feature>
<feature type="compositionally biased region" description="Basic and acidic residues" evidence="1">
    <location>
        <begin position="467"/>
        <end position="476"/>
    </location>
</feature>
<feature type="compositionally biased region" description="Basic and acidic residues" evidence="1">
    <location>
        <begin position="204"/>
        <end position="219"/>
    </location>
</feature>
<feature type="region of interest" description="Disordered" evidence="1">
    <location>
        <begin position="125"/>
        <end position="166"/>
    </location>
</feature>
<dbReference type="Proteomes" id="UP000559256">
    <property type="component" value="Unassembled WGS sequence"/>
</dbReference>
<feature type="compositionally biased region" description="Polar residues" evidence="1">
    <location>
        <begin position="245"/>
        <end position="255"/>
    </location>
</feature>
<evidence type="ECO:0000313" key="3">
    <source>
        <dbReference type="Proteomes" id="UP000559256"/>
    </source>
</evidence>
<feature type="compositionally biased region" description="Basic and acidic residues" evidence="1">
    <location>
        <begin position="1"/>
        <end position="11"/>
    </location>
</feature>
<organism evidence="2 3">
    <name type="scientific">Tetrapyrgos nigripes</name>
    <dbReference type="NCBI Taxonomy" id="182062"/>
    <lineage>
        <taxon>Eukaryota</taxon>
        <taxon>Fungi</taxon>
        <taxon>Dikarya</taxon>
        <taxon>Basidiomycota</taxon>
        <taxon>Agaricomycotina</taxon>
        <taxon>Agaricomycetes</taxon>
        <taxon>Agaricomycetidae</taxon>
        <taxon>Agaricales</taxon>
        <taxon>Marasmiineae</taxon>
        <taxon>Marasmiaceae</taxon>
        <taxon>Tetrapyrgos</taxon>
    </lineage>
</organism>
<feature type="region of interest" description="Disordered" evidence="1">
    <location>
        <begin position="1"/>
        <end position="22"/>
    </location>
</feature>
<feature type="compositionally biased region" description="Basic and acidic residues" evidence="1">
    <location>
        <begin position="387"/>
        <end position="400"/>
    </location>
</feature>
<feature type="region of interest" description="Disordered" evidence="1">
    <location>
        <begin position="46"/>
        <end position="100"/>
    </location>
</feature>
<name>A0A8H5G154_9AGAR</name>
<dbReference type="AlphaFoldDB" id="A0A8H5G154"/>
<feature type="compositionally biased region" description="Acidic residues" evidence="1">
    <location>
        <begin position="579"/>
        <end position="590"/>
    </location>
</feature>
<proteinExistence type="predicted"/>
<dbReference type="OrthoDB" id="10681073at2759"/>
<gene>
    <name evidence="2" type="ORF">D9758_009475</name>
</gene>
<accession>A0A8H5G154</accession>
<reference evidence="2 3" key="1">
    <citation type="journal article" date="2020" name="ISME J.">
        <title>Uncovering the hidden diversity of litter-decomposition mechanisms in mushroom-forming fungi.</title>
        <authorList>
            <person name="Floudas D."/>
            <person name="Bentzer J."/>
            <person name="Ahren D."/>
            <person name="Johansson T."/>
            <person name="Persson P."/>
            <person name="Tunlid A."/>
        </authorList>
    </citation>
    <scope>NUCLEOTIDE SEQUENCE [LARGE SCALE GENOMIC DNA]</scope>
    <source>
        <strain evidence="2 3">CBS 291.85</strain>
    </source>
</reference>
<protein>
    <submittedName>
        <fullName evidence="2">Uncharacterized protein</fullName>
    </submittedName>
</protein>
<feature type="compositionally biased region" description="Polar residues" evidence="1">
    <location>
        <begin position="352"/>
        <end position="367"/>
    </location>
</feature>
<feature type="compositionally biased region" description="Polar residues" evidence="1">
    <location>
        <begin position="285"/>
        <end position="295"/>
    </location>
</feature>
<comment type="caution">
    <text evidence="2">The sequence shown here is derived from an EMBL/GenBank/DDBJ whole genome shotgun (WGS) entry which is preliminary data.</text>
</comment>
<feature type="compositionally biased region" description="Low complexity" evidence="1">
    <location>
        <begin position="410"/>
        <end position="422"/>
    </location>
</feature>
<feature type="region of interest" description="Disordered" evidence="1">
    <location>
        <begin position="189"/>
        <end position="604"/>
    </location>
</feature>
<feature type="compositionally biased region" description="Polar residues" evidence="1">
    <location>
        <begin position="189"/>
        <end position="203"/>
    </location>
</feature>
<evidence type="ECO:0000313" key="2">
    <source>
        <dbReference type="EMBL" id="KAF5356396.1"/>
    </source>
</evidence>
<feature type="compositionally biased region" description="Basic residues" evidence="1">
    <location>
        <begin position="75"/>
        <end position="86"/>
    </location>
</feature>
<feature type="compositionally biased region" description="Basic and acidic residues" evidence="1">
    <location>
        <begin position="531"/>
        <end position="540"/>
    </location>
</feature>
<evidence type="ECO:0000256" key="1">
    <source>
        <dbReference type="SAM" id="MobiDB-lite"/>
    </source>
</evidence>
<feature type="compositionally biased region" description="Polar residues" evidence="1">
    <location>
        <begin position="153"/>
        <end position="162"/>
    </location>
</feature>
<feature type="compositionally biased region" description="Low complexity" evidence="1">
    <location>
        <begin position="256"/>
        <end position="278"/>
    </location>
</feature>
<keyword evidence="3" id="KW-1185">Reference proteome</keyword>
<dbReference type="EMBL" id="JAACJM010000055">
    <property type="protein sequence ID" value="KAF5356396.1"/>
    <property type="molecule type" value="Genomic_DNA"/>
</dbReference>
<sequence>MDPEPLDRTTMDVDEPSESGQDAYSYIFMPTQNPNALVQRIAQMEKEERCRAKPSPSSPPIDRPLANVIGDNRSTRPRQPFKRRVSSHLPYNKNAQSTSTLSSADIFKAFQPAVMEQVTDIAKKSAMRRSRSSGWDGASSMDSGIPFTGDGSLDSQPGSGLNWSGKRKTGFIEGVAEKRKRITADFSSNQSETFGAWQPTSTSELRKGKMKALDHDSEPIHSQSVYDEPPSENFLQPPPPIRSLARQSTIPTLPDTSTNPNSGSGSTSFTSSSSLNFSVADESDNIYNTSETSYSIEGDESCPEMIPVKETNRPSAVHLQRSFDGYTGGGSKGVLSHSRSVPAVVTSDAEMSKSSKPSRSTYPGSKSTVEDNPPPSTERLHPLIVEQEQKRQERRKEKEAQLILASQQGSSSLTSKPASTSTPCIVIPQKLQAQTPGKYLGMRRPSNLPGFGTSTSSNRSVAGAATNKDHDRKSKTDQSPLTLRDVNGLPTRQKAFKTPFKTGTQGTSIPSSTGKTGAQVARVLSSLSLGAEREQRHDPSHGQVLGQRVGQSREAKVQVQYRGQSSKGKPQDVCMKDVDMDDGEDDDDDAAKDADSSFDISFGMEVEEVEEVMKQYDA</sequence>